<feature type="compositionally biased region" description="Polar residues" evidence="1">
    <location>
        <begin position="1"/>
        <end position="11"/>
    </location>
</feature>
<comment type="caution">
    <text evidence="2">The sequence shown here is derived from an EMBL/GenBank/DDBJ whole genome shotgun (WGS) entry which is preliminary data.</text>
</comment>
<accession>A0A094YVU2</accession>
<keyword evidence="3" id="KW-1185">Reference proteome</keyword>
<protein>
    <submittedName>
        <fullName evidence="2">Uncharacterized protein</fullName>
    </submittedName>
</protein>
<dbReference type="GeneID" id="89478596"/>
<dbReference type="EMBL" id="JOKM01000032">
    <property type="protein sequence ID" value="KGB24724.1"/>
    <property type="molecule type" value="Genomic_DNA"/>
</dbReference>
<evidence type="ECO:0000256" key="1">
    <source>
        <dbReference type="SAM" id="MobiDB-lite"/>
    </source>
</evidence>
<gene>
    <name evidence="2" type="ORF">AtDm6_1066</name>
</gene>
<organism evidence="2 3">
    <name type="scientific">Acetobacter tropicalis</name>
    <dbReference type="NCBI Taxonomy" id="104102"/>
    <lineage>
        <taxon>Bacteria</taxon>
        <taxon>Pseudomonadati</taxon>
        <taxon>Pseudomonadota</taxon>
        <taxon>Alphaproteobacteria</taxon>
        <taxon>Acetobacterales</taxon>
        <taxon>Acetobacteraceae</taxon>
        <taxon>Acetobacter</taxon>
    </lineage>
</organism>
<evidence type="ECO:0000313" key="2">
    <source>
        <dbReference type="EMBL" id="KGB24724.1"/>
    </source>
</evidence>
<evidence type="ECO:0000313" key="3">
    <source>
        <dbReference type="Proteomes" id="UP000029448"/>
    </source>
</evidence>
<dbReference type="AlphaFoldDB" id="A0A094YVU2"/>
<sequence>MAISSTLSAASAQPVPTLPDGTPVPPNAIQLPDGSILTDDNGQPYLIA</sequence>
<feature type="region of interest" description="Disordered" evidence="1">
    <location>
        <begin position="1"/>
        <end position="48"/>
    </location>
</feature>
<reference evidence="2 3" key="1">
    <citation type="submission" date="2014-06" db="EMBL/GenBank/DDBJ databases">
        <title>Functional and comparative genomic analyses of the Drosophila gut microbiota identify candidate symbiosis factors.</title>
        <authorList>
            <person name="Newell P.D."/>
            <person name="Chaston J.M."/>
            <person name="Douglas A.E."/>
        </authorList>
    </citation>
    <scope>NUCLEOTIDE SEQUENCE [LARGE SCALE GENOMIC DNA]</scope>
    <source>
        <strain evidence="2 3">DmCS_006</strain>
    </source>
</reference>
<name>A0A094YVU2_9PROT</name>
<dbReference type="RefSeq" id="WP_156105404.1">
    <property type="nucleotide sequence ID" value="NZ_JACAOJ010000014.1"/>
</dbReference>
<dbReference type="STRING" id="104102.AtDm6_1066"/>
<dbReference type="Proteomes" id="UP000029448">
    <property type="component" value="Unassembled WGS sequence"/>
</dbReference>
<proteinExistence type="predicted"/>